<feature type="transmembrane region" description="Helical" evidence="5">
    <location>
        <begin position="487"/>
        <end position="507"/>
    </location>
</feature>
<feature type="transmembrane region" description="Helical" evidence="5">
    <location>
        <begin position="411"/>
        <end position="429"/>
    </location>
</feature>
<evidence type="ECO:0000256" key="2">
    <source>
        <dbReference type="ARBA" id="ARBA00022692"/>
    </source>
</evidence>
<proteinExistence type="predicted"/>
<feature type="transmembrane region" description="Helical" evidence="5">
    <location>
        <begin position="458"/>
        <end position="475"/>
    </location>
</feature>
<evidence type="ECO:0000256" key="4">
    <source>
        <dbReference type="ARBA" id="ARBA00023136"/>
    </source>
</evidence>
<evidence type="ECO:0000313" key="7">
    <source>
        <dbReference type="EMBL" id="RZT29683.1"/>
    </source>
</evidence>
<keyword evidence="2 5" id="KW-0812">Transmembrane</keyword>
<evidence type="ECO:0000256" key="5">
    <source>
        <dbReference type="SAM" id="Phobius"/>
    </source>
</evidence>
<dbReference type="OrthoDB" id="128040at2"/>
<dbReference type="InterPro" id="IPR049453">
    <property type="entry name" value="Memb_transporter_dom"/>
</dbReference>
<organism evidence="7 8">
    <name type="scientific">Cupriavidus agavae</name>
    <dbReference type="NCBI Taxonomy" id="1001822"/>
    <lineage>
        <taxon>Bacteria</taxon>
        <taxon>Pseudomonadati</taxon>
        <taxon>Pseudomonadota</taxon>
        <taxon>Betaproteobacteria</taxon>
        <taxon>Burkholderiales</taxon>
        <taxon>Burkholderiaceae</taxon>
        <taxon>Cupriavidus</taxon>
    </lineage>
</organism>
<feature type="transmembrane region" description="Helical" evidence="5">
    <location>
        <begin position="227"/>
        <end position="247"/>
    </location>
</feature>
<evidence type="ECO:0000256" key="3">
    <source>
        <dbReference type="ARBA" id="ARBA00022989"/>
    </source>
</evidence>
<feature type="transmembrane region" description="Helical" evidence="5">
    <location>
        <begin position="112"/>
        <end position="129"/>
    </location>
</feature>
<feature type="transmembrane region" description="Helical" evidence="5">
    <location>
        <begin position="141"/>
        <end position="163"/>
    </location>
</feature>
<dbReference type="GO" id="GO:0016020">
    <property type="term" value="C:membrane"/>
    <property type="evidence" value="ECO:0007669"/>
    <property type="project" value="UniProtKB-SubCell"/>
</dbReference>
<name>A0A4Q7R9N3_9BURK</name>
<protein>
    <submittedName>
        <fullName evidence="7">Putative membrane protein YccC</fullName>
    </submittedName>
</protein>
<dbReference type="Proteomes" id="UP000291078">
    <property type="component" value="Unassembled WGS sequence"/>
</dbReference>
<keyword evidence="3 5" id="KW-1133">Transmembrane helix</keyword>
<feature type="domain" description="Integral membrane bound transporter" evidence="6">
    <location>
        <begin position="377"/>
        <end position="501"/>
    </location>
</feature>
<feature type="transmembrane region" description="Helical" evidence="5">
    <location>
        <begin position="90"/>
        <end position="106"/>
    </location>
</feature>
<reference evidence="7 8" key="1">
    <citation type="journal article" date="2015" name="Stand. Genomic Sci.">
        <title>Genomic Encyclopedia of Bacterial and Archaeal Type Strains, Phase III: the genomes of soil and plant-associated and newly described type strains.</title>
        <authorList>
            <person name="Whitman W.B."/>
            <person name="Woyke T."/>
            <person name="Klenk H.P."/>
            <person name="Zhou Y."/>
            <person name="Lilburn T.G."/>
            <person name="Beck B.J."/>
            <person name="De Vos P."/>
            <person name="Vandamme P."/>
            <person name="Eisen J.A."/>
            <person name="Garrity G."/>
            <person name="Hugenholtz P."/>
            <person name="Kyrpides N.C."/>
        </authorList>
    </citation>
    <scope>NUCLEOTIDE SEQUENCE [LARGE SCALE GENOMIC DNA]</scope>
    <source>
        <strain evidence="7 8">ASC-9842</strain>
    </source>
</reference>
<dbReference type="EMBL" id="SGXM01000011">
    <property type="protein sequence ID" value="RZT29683.1"/>
    <property type="molecule type" value="Genomic_DNA"/>
</dbReference>
<evidence type="ECO:0000259" key="6">
    <source>
        <dbReference type="Pfam" id="PF13515"/>
    </source>
</evidence>
<accession>A0A4Q7R9N3</accession>
<sequence>MRPAPRLLRYCPETTHVQRGIVYALSFFALAGMAWLTGDAGYLWSATASIWTCLADRPGTAAARMRSLGAVGIGGALASALGASLATSPLAAFAVVLAGGIVAGFAEVRGPAAALSFKLLYVVLIAARLQPVAGAEIASHAWMAAADYLRGGVFACLVCLLLVPSQRDTRPRFEIIAVYDALQRFATALAGAAVRDTSACKQDVRQRIESARAAVTARRGVLDPVGLLHYAYAVTVADAIFALLIVAGELRERAGARHGLPLAHAERCLADTLEQVRLTLGRHAPDLPALSAMLHQDLRRLVGQRVNAAAPPAFQSALAALAQLPAFGSWRESFNWPTAGLAGLLDRFGHALADVASRDARITRHAVRMAFAGGLSLLPSQLLQVDHGYWVAVTVIMVLSPRLQTTRQISFHRFAGSLAGALLACAISLTHPSPMLALGASALFLASAYALRLAGNPAGFAFFLTPAVILFSWIGEPASSSSHVAALRGLDTAIGCLIALASYYILAPRAELSRIFRHSLDALAVNAVYLRAAISTARSLTPAQRRLEALRVAAGRASTRAEGTLQQCAEELDPRLAAAHAALHATARRMASLAGLVRAGAESGEVLVPAGAAAQSMLADLEARLAEVAVRPGRSAVTDAVTPANPVPLTPADAPFDHFLVEQAAYADGHVDSAHRTVAGIRDLAAEQARARRRLPRMRAG</sequence>
<feature type="transmembrane region" description="Helical" evidence="5">
    <location>
        <begin position="21"/>
        <end position="45"/>
    </location>
</feature>
<dbReference type="RefSeq" id="WP_130393772.1">
    <property type="nucleotide sequence ID" value="NZ_SGXM01000011.1"/>
</dbReference>
<evidence type="ECO:0000256" key="1">
    <source>
        <dbReference type="ARBA" id="ARBA00004141"/>
    </source>
</evidence>
<gene>
    <name evidence="7" type="ORF">EV147_4884</name>
</gene>
<dbReference type="AlphaFoldDB" id="A0A4Q7R9N3"/>
<keyword evidence="8" id="KW-1185">Reference proteome</keyword>
<comment type="subcellular location">
    <subcellularLocation>
        <location evidence="1">Membrane</location>
        <topology evidence="1">Multi-pass membrane protein</topology>
    </subcellularLocation>
</comment>
<evidence type="ECO:0000313" key="8">
    <source>
        <dbReference type="Proteomes" id="UP000291078"/>
    </source>
</evidence>
<dbReference type="Pfam" id="PF13515">
    <property type="entry name" value="FUSC_2"/>
    <property type="match status" value="1"/>
</dbReference>
<keyword evidence="4 5" id="KW-0472">Membrane</keyword>
<comment type="caution">
    <text evidence="7">The sequence shown here is derived from an EMBL/GenBank/DDBJ whole genome shotgun (WGS) entry which is preliminary data.</text>
</comment>